<keyword evidence="1" id="KW-0472">Membrane</keyword>
<keyword evidence="1" id="KW-0812">Transmembrane</keyword>
<sequence>MVGRLIRYLTLALLAAALFAARPAAAITMLGDTVTINYLFPTKTSPYTGFYGLPATVKVSNGNSDLVTAKSSASRNATQYFTVSVQKSSIVVTFLQNLVFTPATFNGLSIKGITQTITSATQVGQVPGVVSLASNTVMFNFAGQTFRAGSTITANLLFSLAPLPAPIPLPAGLPLLGSGLGLLIWAGRRRRTAG</sequence>
<accession>A0A1J5PNS5</accession>
<evidence type="ECO:0000313" key="2">
    <source>
        <dbReference type="EMBL" id="OIQ69236.1"/>
    </source>
</evidence>
<protein>
    <recommendedName>
        <fullName evidence="3">PEP-CTERM protein-sorting domain-containing protein</fullName>
    </recommendedName>
</protein>
<keyword evidence="1" id="KW-1133">Transmembrane helix</keyword>
<feature type="transmembrane region" description="Helical" evidence="1">
    <location>
        <begin position="167"/>
        <end position="186"/>
    </location>
</feature>
<name>A0A1J5PNS5_9ZZZZ</name>
<organism evidence="2">
    <name type="scientific">mine drainage metagenome</name>
    <dbReference type="NCBI Taxonomy" id="410659"/>
    <lineage>
        <taxon>unclassified sequences</taxon>
        <taxon>metagenomes</taxon>
        <taxon>ecological metagenomes</taxon>
    </lineage>
</organism>
<comment type="caution">
    <text evidence="2">The sequence shown here is derived from an EMBL/GenBank/DDBJ whole genome shotgun (WGS) entry which is preliminary data.</text>
</comment>
<evidence type="ECO:0008006" key="3">
    <source>
        <dbReference type="Google" id="ProtNLM"/>
    </source>
</evidence>
<gene>
    <name evidence="2" type="ORF">GALL_491650</name>
</gene>
<dbReference type="EMBL" id="MLJW01004842">
    <property type="protein sequence ID" value="OIQ69236.1"/>
    <property type="molecule type" value="Genomic_DNA"/>
</dbReference>
<proteinExistence type="predicted"/>
<reference evidence="2" key="1">
    <citation type="submission" date="2016-10" db="EMBL/GenBank/DDBJ databases">
        <title>Sequence of Gallionella enrichment culture.</title>
        <authorList>
            <person name="Poehlein A."/>
            <person name="Muehling M."/>
            <person name="Daniel R."/>
        </authorList>
    </citation>
    <scope>NUCLEOTIDE SEQUENCE</scope>
</reference>
<dbReference type="AlphaFoldDB" id="A0A1J5PNS5"/>
<evidence type="ECO:0000256" key="1">
    <source>
        <dbReference type="SAM" id="Phobius"/>
    </source>
</evidence>